<organism evidence="4 5">
    <name type="scientific">Tetradesmus obliquus</name>
    <name type="common">Green alga</name>
    <name type="synonym">Acutodesmus obliquus</name>
    <dbReference type="NCBI Taxonomy" id="3088"/>
    <lineage>
        <taxon>Eukaryota</taxon>
        <taxon>Viridiplantae</taxon>
        <taxon>Chlorophyta</taxon>
        <taxon>core chlorophytes</taxon>
        <taxon>Chlorophyceae</taxon>
        <taxon>CS clade</taxon>
        <taxon>Sphaeropleales</taxon>
        <taxon>Scenedesmaceae</taxon>
        <taxon>Tetradesmus</taxon>
    </lineage>
</organism>
<keyword evidence="5" id="KW-1185">Reference proteome</keyword>
<comment type="similarity">
    <text evidence="1">Belongs to the CBP3 family.</text>
</comment>
<protein>
    <recommendedName>
        <fullName evidence="3">Ubiquinol-cytochrome c chaperone domain-containing protein</fullName>
    </recommendedName>
</protein>
<evidence type="ECO:0000313" key="4">
    <source>
        <dbReference type="EMBL" id="SZX70742.1"/>
    </source>
</evidence>
<name>A0A383W0X7_TETOB</name>
<dbReference type="AlphaFoldDB" id="A0A383W0X7"/>
<accession>A0A383W0X7</accession>
<evidence type="ECO:0000256" key="2">
    <source>
        <dbReference type="SAM" id="SignalP"/>
    </source>
</evidence>
<feature type="chain" id="PRO_5016599575" description="Ubiquinol-cytochrome c chaperone domain-containing protein" evidence="2">
    <location>
        <begin position="23"/>
        <end position="269"/>
    </location>
</feature>
<dbReference type="EMBL" id="FNXT01001008">
    <property type="protein sequence ID" value="SZX70742.1"/>
    <property type="molecule type" value="Genomic_DNA"/>
</dbReference>
<dbReference type="InterPro" id="IPR007129">
    <property type="entry name" value="Ubiqinol_cyt_c_chaperone_CPB3"/>
</dbReference>
<dbReference type="STRING" id="3088.A0A383W0X7"/>
<reference evidence="4 5" key="1">
    <citation type="submission" date="2016-10" db="EMBL/GenBank/DDBJ databases">
        <authorList>
            <person name="Cai Z."/>
        </authorList>
    </citation>
    <scope>NUCLEOTIDE SEQUENCE [LARGE SCALE GENOMIC DNA]</scope>
</reference>
<dbReference type="PANTHER" id="PTHR12184:SF1">
    <property type="entry name" value="UBIQUINOL-CYTOCHROME-C REDUCTASE COMPLEX ASSEMBLY FACTOR 1"/>
    <property type="match status" value="1"/>
</dbReference>
<dbReference type="GO" id="GO:0034551">
    <property type="term" value="P:mitochondrial respiratory chain complex III assembly"/>
    <property type="evidence" value="ECO:0007669"/>
    <property type="project" value="TreeGrafter"/>
</dbReference>
<evidence type="ECO:0000259" key="3">
    <source>
        <dbReference type="Pfam" id="PF03981"/>
    </source>
</evidence>
<dbReference type="Proteomes" id="UP000256970">
    <property type="component" value="Unassembled WGS sequence"/>
</dbReference>
<gene>
    <name evidence="4" type="ORF">BQ4739_LOCUS10925</name>
</gene>
<dbReference type="GO" id="GO:0005739">
    <property type="term" value="C:mitochondrion"/>
    <property type="evidence" value="ECO:0007669"/>
    <property type="project" value="TreeGrafter"/>
</dbReference>
<evidence type="ECO:0000313" key="5">
    <source>
        <dbReference type="Proteomes" id="UP000256970"/>
    </source>
</evidence>
<evidence type="ECO:0000256" key="1">
    <source>
        <dbReference type="ARBA" id="ARBA00006407"/>
    </source>
</evidence>
<feature type="signal peptide" evidence="2">
    <location>
        <begin position="1"/>
        <end position="22"/>
    </location>
</feature>
<sequence length="269" mass="30124">MLAKQALHCLQFPLSNAWLGAAAPCVCIASRAFGSQQQDSASSYADSFLSKPQSLQFARGEVQYPPQLEGNVLGRAFLTAIGAYSRKQQLRNGAAVLYRAITEAAENPELHRALGLDGSKFTSSHSLLSLHMWLIIRRLAEEGVPPPKDTKAFNQMLFTDYFLRDVERRVYAYGVTIHVSKWTKRLEQVFFGGCQAYDTALEQPEGQRTAALVAALLRNVYEGDEDERPWALLLARYLLREQQCLSLTSVEDIYAGQIRFSTDIKTAKR</sequence>
<proteinExistence type="inferred from homology"/>
<keyword evidence="2" id="KW-0732">Signal</keyword>
<dbReference type="Pfam" id="PF03981">
    <property type="entry name" value="Ubiq_cyt_C_chap"/>
    <property type="match status" value="1"/>
</dbReference>
<dbReference type="InterPro" id="IPR021150">
    <property type="entry name" value="Ubiq_cyt_c_chap"/>
</dbReference>
<dbReference type="PANTHER" id="PTHR12184">
    <property type="entry name" value="UBIQUINOL-CYTOCHROME C REDUCTASE COMPLEX ASSEMBLY FACTOR 1 FAMILY MEMBER"/>
    <property type="match status" value="1"/>
</dbReference>
<feature type="domain" description="Ubiquinol-cytochrome c chaperone" evidence="3">
    <location>
        <begin position="125"/>
        <end position="260"/>
    </location>
</feature>